<dbReference type="EMBL" id="JABXBU010000060">
    <property type="protein sequence ID" value="KAF8784232.1"/>
    <property type="molecule type" value="Genomic_DNA"/>
</dbReference>
<comment type="caution">
    <text evidence="2">The sequence shown here is derived from an EMBL/GenBank/DDBJ whole genome shotgun (WGS) entry which is preliminary data.</text>
</comment>
<protein>
    <recommendedName>
        <fullName evidence="1">Mutator-like transposase domain-containing protein</fullName>
    </recommendedName>
</protein>
<sequence>MRYVSVVSDGDAKTYQHVSELNVYGEDVEITKEECVNHVAKRLGTGLRKKVKECQSKGITLGGRKVGSLKESTILKLTNYYRKAIKENVPDVQKMKSAIFASLFYCSSTDKTPKHSKCPYMFYFRVFLSEGSS</sequence>
<evidence type="ECO:0000313" key="2">
    <source>
        <dbReference type="EMBL" id="KAF8784232.1"/>
    </source>
</evidence>
<proteinExistence type="predicted"/>
<feature type="domain" description="Mutator-like transposase" evidence="1">
    <location>
        <begin position="2"/>
        <end position="119"/>
    </location>
</feature>
<dbReference type="InterPro" id="IPR049012">
    <property type="entry name" value="Mutator_transp_dom"/>
</dbReference>
<dbReference type="Pfam" id="PF20700">
    <property type="entry name" value="Mutator"/>
    <property type="match status" value="1"/>
</dbReference>
<gene>
    <name evidence="2" type="ORF">HNY73_011541</name>
</gene>
<name>A0A8T0F178_ARGBR</name>
<dbReference type="Proteomes" id="UP000807504">
    <property type="component" value="Unassembled WGS sequence"/>
</dbReference>
<reference evidence="2" key="1">
    <citation type="journal article" date="2020" name="bioRxiv">
        <title>Chromosome-level reference genome of the European wasp spider Argiope bruennichi: a resource for studies on range expansion and evolutionary adaptation.</title>
        <authorList>
            <person name="Sheffer M.M."/>
            <person name="Hoppe A."/>
            <person name="Krehenwinkel H."/>
            <person name="Uhl G."/>
            <person name="Kuss A.W."/>
            <person name="Jensen L."/>
            <person name="Jensen C."/>
            <person name="Gillespie R.G."/>
            <person name="Hoff K.J."/>
            <person name="Prost S."/>
        </authorList>
    </citation>
    <scope>NUCLEOTIDE SEQUENCE</scope>
</reference>
<evidence type="ECO:0000313" key="3">
    <source>
        <dbReference type="Proteomes" id="UP000807504"/>
    </source>
</evidence>
<keyword evidence="3" id="KW-1185">Reference proteome</keyword>
<accession>A0A8T0F178</accession>
<dbReference type="AlphaFoldDB" id="A0A8T0F178"/>
<organism evidence="2 3">
    <name type="scientific">Argiope bruennichi</name>
    <name type="common">Wasp spider</name>
    <name type="synonym">Aranea bruennichi</name>
    <dbReference type="NCBI Taxonomy" id="94029"/>
    <lineage>
        <taxon>Eukaryota</taxon>
        <taxon>Metazoa</taxon>
        <taxon>Ecdysozoa</taxon>
        <taxon>Arthropoda</taxon>
        <taxon>Chelicerata</taxon>
        <taxon>Arachnida</taxon>
        <taxon>Araneae</taxon>
        <taxon>Araneomorphae</taxon>
        <taxon>Entelegynae</taxon>
        <taxon>Araneoidea</taxon>
        <taxon>Araneidae</taxon>
        <taxon>Argiope</taxon>
    </lineage>
</organism>
<reference evidence="2" key="2">
    <citation type="submission" date="2020-06" db="EMBL/GenBank/DDBJ databases">
        <authorList>
            <person name="Sheffer M."/>
        </authorList>
    </citation>
    <scope>NUCLEOTIDE SEQUENCE</scope>
</reference>
<evidence type="ECO:0000259" key="1">
    <source>
        <dbReference type="Pfam" id="PF20700"/>
    </source>
</evidence>